<proteinExistence type="predicted"/>
<sequence length="94" mass="11278">MSKNMSKMELLKQITALNFVVEDLGLYLNTHPMDQQALAKYNLYVMQCKALKQNYELCYGMLSENGQSPYPWQWINEPWPWEYEANFEFERGER</sequence>
<feature type="domain" description="Protein CotJB" evidence="1">
    <location>
        <begin position="9"/>
        <end position="82"/>
    </location>
</feature>
<dbReference type="Pfam" id="PF12652">
    <property type="entry name" value="CotJB"/>
    <property type="match status" value="1"/>
</dbReference>
<evidence type="ECO:0000313" key="2">
    <source>
        <dbReference type="EMBL" id="MCY6958090.1"/>
    </source>
</evidence>
<name>A0ABT4D719_9CLOT</name>
<keyword evidence="2" id="KW-0167">Capsid protein</keyword>
<dbReference type="InterPro" id="IPR016571">
    <property type="entry name" value="Spore_coat_assembly_CotJB"/>
</dbReference>
<dbReference type="Proteomes" id="UP001144612">
    <property type="component" value="Unassembled WGS sequence"/>
</dbReference>
<gene>
    <name evidence="2" type="ORF">OW729_05645</name>
</gene>
<protein>
    <submittedName>
        <fullName evidence="2">Spore coat protein CotJB</fullName>
    </submittedName>
</protein>
<evidence type="ECO:0000313" key="3">
    <source>
        <dbReference type="Proteomes" id="UP001144612"/>
    </source>
</evidence>
<dbReference type="EMBL" id="JAPQFJ010000004">
    <property type="protein sequence ID" value="MCY6958090.1"/>
    <property type="molecule type" value="Genomic_DNA"/>
</dbReference>
<keyword evidence="3" id="KW-1185">Reference proteome</keyword>
<dbReference type="PIRSF" id="PIRSF010606">
    <property type="entry name" value="Spore_coat_CotJB"/>
    <property type="match status" value="1"/>
</dbReference>
<comment type="caution">
    <text evidence="2">The sequence shown here is derived from an EMBL/GenBank/DDBJ whole genome shotgun (WGS) entry which is preliminary data.</text>
</comment>
<organism evidence="2 3">
    <name type="scientific">Clostridium brassicae</name>
    <dbReference type="NCBI Taxonomy" id="2999072"/>
    <lineage>
        <taxon>Bacteria</taxon>
        <taxon>Bacillati</taxon>
        <taxon>Bacillota</taxon>
        <taxon>Clostridia</taxon>
        <taxon>Eubacteriales</taxon>
        <taxon>Clostridiaceae</taxon>
        <taxon>Clostridium</taxon>
    </lineage>
</organism>
<dbReference type="InterPro" id="IPR024207">
    <property type="entry name" value="CotJB_dom"/>
</dbReference>
<reference evidence="2" key="1">
    <citation type="submission" date="2022-12" db="EMBL/GenBank/DDBJ databases">
        <title>Clostridium sp. nov., isolated from industrial wastewater.</title>
        <authorList>
            <person name="Jiayan W."/>
        </authorList>
    </citation>
    <scope>NUCLEOTIDE SEQUENCE</scope>
    <source>
        <strain evidence="2">ZC22-4</strain>
    </source>
</reference>
<dbReference type="RefSeq" id="WP_268060500.1">
    <property type="nucleotide sequence ID" value="NZ_JAPQFJ010000004.1"/>
</dbReference>
<evidence type="ECO:0000259" key="1">
    <source>
        <dbReference type="Pfam" id="PF12652"/>
    </source>
</evidence>
<keyword evidence="2" id="KW-0946">Virion</keyword>
<accession>A0ABT4D719</accession>